<dbReference type="InterPro" id="IPR025514">
    <property type="entry name" value="DUF4402"/>
</dbReference>
<dbReference type="RefSeq" id="WP_009053474.1">
    <property type="nucleotide sequence ID" value="NZ_AJYA01000005.1"/>
</dbReference>
<evidence type="ECO:0000256" key="1">
    <source>
        <dbReference type="SAM" id="SignalP"/>
    </source>
</evidence>
<evidence type="ECO:0008006" key="4">
    <source>
        <dbReference type="Google" id="ProtNLM"/>
    </source>
</evidence>
<gene>
    <name evidence="2" type="ORF">A3SI_02908</name>
</gene>
<evidence type="ECO:0000313" key="2">
    <source>
        <dbReference type="EMBL" id="EIM78472.1"/>
    </source>
</evidence>
<feature type="chain" id="PRO_5003701611" description="DUF4402 domain-containing protein" evidence="1">
    <location>
        <begin position="24"/>
        <end position="202"/>
    </location>
</feature>
<name>I5C9H0_9BACT</name>
<reference evidence="2 3" key="1">
    <citation type="submission" date="2012-05" db="EMBL/GenBank/DDBJ databases">
        <title>Genome sequence of Nitritalea halalkaliphila LW7.</title>
        <authorList>
            <person name="Jangir P.K."/>
            <person name="Singh A."/>
            <person name="Shivaji S."/>
            <person name="Sharma R."/>
        </authorList>
    </citation>
    <scope>NUCLEOTIDE SEQUENCE [LARGE SCALE GENOMIC DNA]</scope>
    <source>
        <strain evidence="2 3">LW7</strain>
    </source>
</reference>
<comment type="caution">
    <text evidence="2">The sequence shown here is derived from an EMBL/GenBank/DDBJ whole genome shotgun (WGS) entry which is preliminary data.</text>
</comment>
<keyword evidence="3" id="KW-1185">Reference proteome</keyword>
<feature type="signal peptide" evidence="1">
    <location>
        <begin position="1"/>
        <end position="23"/>
    </location>
</feature>
<organism evidence="2 3">
    <name type="scientific">Nitritalea halalkaliphila LW7</name>
    <dbReference type="NCBI Taxonomy" id="1189621"/>
    <lineage>
        <taxon>Bacteria</taxon>
        <taxon>Pseudomonadati</taxon>
        <taxon>Bacteroidota</taxon>
        <taxon>Cytophagia</taxon>
        <taxon>Cytophagales</taxon>
        <taxon>Cyclobacteriaceae</taxon>
        <taxon>Nitritalea</taxon>
    </lineage>
</organism>
<dbReference type="EMBL" id="AJYA01000005">
    <property type="protein sequence ID" value="EIM78472.1"/>
    <property type="molecule type" value="Genomic_DNA"/>
</dbReference>
<protein>
    <recommendedName>
        <fullName evidence="4">DUF4402 domain-containing protein</fullName>
    </recommendedName>
</protein>
<sequence length="202" mass="20576">MKTIFTFAILAVAASLLSFGARAQTNQSQILGIARVLDQLEVGGPGFERNLDFGIVLAGEVKTVPVDGPATSLGSFVASNDGVTSGAFGVRASPDTQINLSFDLPGSLIIDGPGTEFIDINTFTAGLFSGVVLGGDAPVDAVEGGGSTFTPGPSTVINLEDSQIGPDNAPGFWVRIGATIEVPVGAPVGRYEGTITLTADYN</sequence>
<dbReference type="Pfam" id="PF14352">
    <property type="entry name" value="DUF4402"/>
    <property type="match status" value="1"/>
</dbReference>
<proteinExistence type="predicted"/>
<keyword evidence="1" id="KW-0732">Signal</keyword>
<dbReference type="STRING" id="1189621.A3SI_02908"/>
<accession>I5C9H0</accession>
<dbReference type="Proteomes" id="UP000005551">
    <property type="component" value="Unassembled WGS sequence"/>
</dbReference>
<evidence type="ECO:0000313" key="3">
    <source>
        <dbReference type="Proteomes" id="UP000005551"/>
    </source>
</evidence>
<dbReference type="AlphaFoldDB" id="I5C9H0"/>